<organism evidence="2 3">
    <name type="scientific">Planktothrix agardhii</name>
    <name type="common">Oscillatoria agardhii</name>
    <dbReference type="NCBI Taxonomy" id="1160"/>
    <lineage>
        <taxon>Bacteria</taxon>
        <taxon>Bacillati</taxon>
        <taxon>Cyanobacteriota</taxon>
        <taxon>Cyanophyceae</taxon>
        <taxon>Oscillatoriophycideae</taxon>
        <taxon>Oscillatoriales</taxon>
        <taxon>Microcoleaceae</taxon>
        <taxon>Planktothrix</taxon>
    </lineage>
</organism>
<dbReference type="PANTHER" id="PTHR36173:SF2">
    <property type="entry name" value="RIBONUCLEASE VAPC16"/>
    <property type="match status" value="1"/>
</dbReference>
<protein>
    <submittedName>
        <fullName evidence="2">PilT protein domain protein</fullName>
    </submittedName>
</protein>
<proteinExistence type="predicted"/>
<dbReference type="EMBL" id="LR882963">
    <property type="protein sequence ID" value="CAD5973745.1"/>
    <property type="molecule type" value="Genomic_DNA"/>
</dbReference>
<dbReference type="AlphaFoldDB" id="A0AAD1V7Z7"/>
<evidence type="ECO:0000259" key="1">
    <source>
        <dbReference type="Pfam" id="PF01850"/>
    </source>
</evidence>
<dbReference type="Pfam" id="PF01850">
    <property type="entry name" value="PIN"/>
    <property type="match status" value="1"/>
</dbReference>
<name>A0AAD1V7Z7_PLAAG</name>
<sequence length="50" mass="5825">MTFLLDTHAFLWYLTADHNLSSKAKEVIDTKTDLYFSIASLWEMSIKINT</sequence>
<evidence type="ECO:0000313" key="3">
    <source>
        <dbReference type="Proteomes" id="UP001153761"/>
    </source>
</evidence>
<reference evidence="2" key="1">
    <citation type="submission" date="2020-09" db="EMBL/GenBank/DDBJ databases">
        <authorList>
            <person name="Blom J."/>
        </authorList>
    </citation>
    <scope>NUCLEOTIDE SEQUENCE</scope>
    <source>
        <strain evidence="2">No.66</strain>
    </source>
</reference>
<dbReference type="InterPro" id="IPR002716">
    <property type="entry name" value="PIN_dom"/>
</dbReference>
<dbReference type="InterPro" id="IPR029060">
    <property type="entry name" value="PIN-like_dom_sf"/>
</dbReference>
<accession>A0AAD1V7Z7</accession>
<dbReference type="Proteomes" id="UP001153761">
    <property type="component" value="Chromosome"/>
</dbReference>
<dbReference type="SUPFAM" id="SSF88723">
    <property type="entry name" value="PIN domain-like"/>
    <property type="match status" value="1"/>
</dbReference>
<feature type="domain" description="PIN" evidence="1">
    <location>
        <begin position="4"/>
        <end position="49"/>
    </location>
</feature>
<evidence type="ECO:0000313" key="2">
    <source>
        <dbReference type="EMBL" id="CAD5973745.1"/>
    </source>
</evidence>
<dbReference type="RefSeq" id="WP_254032666.1">
    <property type="nucleotide sequence ID" value="NZ_JBAVBW010000085.1"/>
</dbReference>
<dbReference type="InterPro" id="IPR052919">
    <property type="entry name" value="TA_system_RNase"/>
</dbReference>
<dbReference type="PANTHER" id="PTHR36173">
    <property type="entry name" value="RIBONUCLEASE VAPC16-RELATED"/>
    <property type="match status" value="1"/>
</dbReference>
<gene>
    <name evidence="2" type="ORF">PANO66_04162</name>
</gene>